<reference evidence="1 2" key="1">
    <citation type="submission" date="2018-09" db="EMBL/GenBank/DDBJ databases">
        <authorList>
            <person name="Tagini F."/>
        </authorList>
    </citation>
    <scope>NUCLEOTIDE SEQUENCE [LARGE SCALE GENOMIC DNA]</scope>
    <source>
        <strain evidence="1 2">MK136</strain>
    </source>
</reference>
<sequence length="320" mass="35805">MSTYESQVSDGVRRAAYEVESVRFAPSDPPDGAWYTAIARCSVVDERGRSETALGYASDVTTNQQVVDRAVSEGVERATARLIHRDDPAAAYKTTTGSAVHRTPGQALTHARRELIGSLLFIRRFHDRDMGTKLPEARLPFAPRSAEVTAWMDPALQYIFCAVLQVDATPKLAMTVRDCSDVPWQRARELSVLEILQPRPWVRHHLAGGSQDDPPHLEDMEIRTVADRAVYWSRIESRSAIATYRELRLKAHIAWNAPATAQEVFDCRVVADLRLTGELGPLCFARVEDSTTRGRYVSSELESAMFGNAREAIFRPHPMI</sequence>
<dbReference type="AlphaFoldDB" id="A0A498QFW6"/>
<evidence type="ECO:0000313" key="2">
    <source>
        <dbReference type="Proteomes" id="UP000273307"/>
    </source>
</evidence>
<organism evidence="1 2">
    <name type="scientific">Mycobacterium attenuatum</name>
    <dbReference type="NCBI Taxonomy" id="2341086"/>
    <lineage>
        <taxon>Bacteria</taxon>
        <taxon>Bacillati</taxon>
        <taxon>Actinomycetota</taxon>
        <taxon>Actinomycetes</taxon>
        <taxon>Mycobacteriales</taxon>
        <taxon>Mycobacteriaceae</taxon>
        <taxon>Mycobacterium</taxon>
    </lineage>
</organism>
<proteinExistence type="predicted"/>
<evidence type="ECO:0000313" key="1">
    <source>
        <dbReference type="EMBL" id="VBA43654.1"/>
    </source>
</evidence>
<protein>
    <submittedName>
        <fullName evidence="1">Uncharacterized protein</fullName>
    </submittedName>
</protein>
<keyword evidence="2" id="KW-1185">Reference proteome</keyword>
<name>A0A498QFW6_9MYCO</name>
<dbReference type="Proteomes" id="UP000273307">
    <property type="component" value="Unassembled WGS sequence"/>
</dbReference>
<gene>
    <name evidence="1" type="ORF">LAUMK136_05211</name>
</gene>
<dbReference type="EMBL" id="UPHP01000140">
    <property type="protein sequence ID" value="VBA43654.1"/>
    <property type="molecule type" value="Genomic_DNA"/>
</dbReference>
<accession>A0A498QFW6</accession>